<proteinExistence type="predicted"/>
<organism evidence="2 3">
    <name type="scientific">Chitinophaga horti</name>
    <dbReference type="NCBI Taxonomy" id="2920382"/>
    <lineage>
        <taxon>Bacteria</taxon>
        <taxon>Pseudomonadati</taxon>
        <taxon>Bacteroidota</taxon>
        <taxon>Chitinophagia</taxon>
        <taxon>Chitinophagales</taxon>
        <taxon>Chitinophagaceae</taxon>
        <taxon>Chitinophaga</taxon>
    </lineage>
</organism>
<feature type="signal peptide" evidence="1">
    <location>
        <begin position="1"/>
        <end position="21"/>
    </location>
</feature>
<protein>
    <submittedName>
        <fullName evidence="2">Uncharacterized protein</fullName>
    </submittedName>
</protein>
<reference evidence="2" key="1">
    <citation type="submission" date="2022-10" db="EMBL/GenBank/DDBJ databases">
        <title>Chitinophaga sp. nov., isolated from soil.</title>
        <authorList>
            <person name="Jeon C.O."/>
        </authorList>
    </citation>
    <scope>NUCLEOTIDE SEQUENCE</scope>
    <source>
        <strain evidence="2">R8</strain>
    </source>
</reference>
<name>A0ABY6IV22_9BACT</name>
<evidence type="ECO:0000313" key="3">
    <source>
        <dbReference type="Proteomes" id="UP001162741"/>
    </source>
</evidence>
<feature type="chain" id="PRO_5045268310" evidence="1">
    <location>
        <begin position="22"/>
        <end position="190"/>
    </location>
</feature>
<evidence type="ECO:0000313" key="2">
    <source>
        <dbReference type="EMBL" id="UYQ91220.1"/>
    </source>
</evidence>
<dbReference type="Proteomes" id="UP001162741">
    <property type="component" value="Chromosome"/>
</dbReference>
<accession>A0ABY6IV22</accession>
<keyword evidence="1" id="KW-0732">Signal</keyword>
<dbReference type="RefSeq" id="WP_264279690.1">
    <property type="nucleotide sequence ID" value="NZ_CP107006.1"/>
</dbReference>
<dbReference type="PROSITE" id="PS51257">
    <property type="entry name" value="PROKAR_LIPOPROTEIN"/>
    <property type="match status" value="1"/>
</dbReference>
<dbReference type="EMBL" id="CP107006">
    <property type="protein sequence ID" value="UYQ91220.1"/>
    <property type="molecule type" value="Genomic_DNA"/>
</dbReference>
<evidence type="ECO:0000256" key="1">
    <source>
        <dbReference type="SAM" id="SignalP"/>
    </source>
</evidence>
<keyword evidence="3" id="KW-1185">Reference proteome</keyword>
<sequence length="190" mass="21029">MKKSFALILFATLLATLSSCSKDDNENGNYGKNPKTAVPDDLVGYWLAGSTSIGSFWGYDGSYQGAGFELAVGYMLFKDGRAREYFYYTNTNSGCRSQVLGYKEGTVEVNVEAGTVKFHSASGNYRSYQSCGGSGNGKTKQYTADELYPKKKVEYNDIEFVKEAGKIKSWHINYDDGSSLDFTKTQEPQK</sequence>
<gene>
    <name evidence="2" type="ORF">MKQ68_14080</name>
</gene>